<sequence length="210" mass="23323">MGPAPDPITGALLALRLLAVADAPDVAERSGWPQPDIDRVLAHLDESGWARYRPGRFPGWMLTGHGRAEGERRLAQELDVTGARARTDVLYRRFLLLNPEVLRVASAWQVRTVGGVDVPNDHADEDHDAAVIAELEALHRRAEGLLAELESPLPRLAGYRPRLSLALARVRSGEGDWFVRPGVDSYHTVWFELHENLLATLGRRRNDGID</sequence>
<dbReference type="EMBL" id="JADJZA010000011">
    <property type="protein sequence ID" value="MBK9298853.1"/>
    <property type="molecule type" value="Genomic_DNA"/>
</dbReference>
<evidence type="ECO:0000313" key="2">
    <source>
        <dbReference type="Proteomes" id="UP000727993"/>
    </source>
</evidence>
<evidence type="ECO:0000313" key="1">
    <source>
        <dbReference type="EMBL" id="MBK9298853.1"/>
    </source>
</evidence>
<comment type="caution">
    <text evidence="1">The sequence shown here is derived from an EMBL/GenBank/DDBJ whole genome shotgun (WGS) entry which is preliminary data.</text>
</comment>
<name>A0A936NGA6_9ACTN</name>
<gene>
    <name evidence="1" type="ORF">IPN02_18890</name>
</gene>
<dbReference type="Proteomes" id="UP000727993">
    <property type="component" value="Unassembled WGS sequence"/>
</dbReference>
<protein>
    <submittedName>
        <fullName evidence="1">Transcriptional regulator</fullName>
    </submittedName>
</protein>
<dbReference type="AlphaFoldDB" id="A0A936NGA6"/>
<organism evidence="1 2">
    <name type="scientific">Candidatus Neomicrothrix subdominans</name>
    <dbReference type="NCBI Taxonomy" id="2954438"/>
    <lineage>
        <taxon>Bacteria</taxon>
        <taxon>Bacillati</taxon>
        <taxon>Actinomycetota</taxon>
        <taxon>Acidimicrobiia</taxon>
        <taxon>Acidimicrobiales</taxon>
        <taxon>Microthrixaceae</taxon>
        <taxon>Candidatus Neomicrothrix</taxon>
    </lineage>
</organism>
<reference evidence="1 2" key="1">
    <citation type="submission" date="2020-10" db="EMBL/GenBank/DDBJ databases">
        <title>Connecting structure to function with the recovery of over 1000 high-quality activated sludge metagenome-assembled genomes encoding full-length rRNA genes using long-read sequencing.</title>
        <authorList>
            <person name="Singleton C.M."/>
            <person name="Petriglieri F."/>
            <person name="Kristensen J.M."/>
            <person name="Kirkegaard R.H."/>
            <person name="Michaelsen T.Y."/>
            <person name="Andersen M.H."/>
            <person name="Karst S.M."/>
            <person name="Dueholm M.S."/>
            <person name="Nielsen P.H."/>
            <person name="Albertsen M."/>
        </authorList>
    </citation>
    <scope>NUCLEOTIDE SEQUENCE [LARGE SCALE GENOMIC DNA]</scope>
    <source>
        <strain evidence="1">Lyne_18-Q3-R50-59_MAXAC.006</strain>
    </source>
</reference>
<accession>A0A936NGA6</accession>
<proteinExistence type="predicted"/>